<feature type="domain" description="Manganese/iron superoxide dismutase C-terminal" evidence="8">
    <location>
        <begin position="96"/>
        <end position="198"/>
    </location>
</feature>
<evidence type="ECO:0000256" key="2">
    <source>
        <dbReference type="ARBA" id="ARBA00012682"/>
    </source>
</evidence>
<comment type="function">
    <text evidence="6">Destroys radicals which are normally produced within the cells and which are toxic to biological systems.</text>
</comment>
<feature type="binding site" evidence="5">
    <location>
        <position position="166"/>
    </location>
    <ligand>
        <name>Mn(2+)</name>
        <dbReference type="ChEBI" id="CHEBI:29035"/>
    </ligand>
</feature>
<dbReference type="InterPro" id="IPR019832">
    <property type="entry name" value="Mn/Fe_SOD_C"/>
</dbReference>
<dbReference type="PIRSF" id="PIRSF000349">
    <property type="entry name" value="SODismutase"/>
    <property type="match status" value="1"/>
</dbReference>
<evidence type="ECO:0000313" key="12">
    <source>
        <dbReference type="Proteomes" id="UP000484547"/>
    </source>
</evidence>
<dbReference type="GO" id="GO:0046872">
    <property type="term" value="F:metal ion binding"/>
    <property type="evidence" value="ECO:0007669"/>
    <property type="project" value="UniProtKB-KW"/>
</dbReference>
<dbReference type="SUPFAM" id="SSF54719">
    <property type="entry name" value="Fe,Mn superoxide dismutase (SOD), C-terminal domain"/>
    <property type="match status" value="1"/>
</dbReference>
<dbReference type="GO" id="GO:0005737">
    <property type="term" value="C:cytoplasm"/>
    <property type="evidence" value="ECO:0007669"/>
    <property type="project" value="TreeGrafter"/>
</dbReference>
<dbReference type="OrthoDB" id="9803125at2"/>
<dbReference type="InterPro" id="IPR036324">
    <property type="entry name" value="Mn/Fe_SOD_N_sf"/>
</dbReference>
<comment type="similarity">
    <text evidence="1 6">Belongs to the iron/manganese superoxide dismutase family.</text>
</comment>
<feature type="binding site" evidence="5">
    <location>
        <position position="26"/>
    </location>
    <ligand>
        <name>Mn(2+)</name>
        <dbReference type="ChEBI" id="CHEBI:29035"/>
    </ligand>
</feature>
<dbReference type="PRINTS" id="PR01703">
    <property type="entry name" value="MNSODISMTASE"/>
</dbReference>
<dbReference type="EMBL" id="WNBW01000006">
    <property type="protein sequence ID" value="MTU04364.1"/>
    <property type="molecule type" value="Genomic_DNA"/>
</dbReference>
<dbReference type="InterPro" id="IPR019831">
    <property type="entry name" value="Mn/Fe_SOD_N"/>
</dbReference>
<feature type="binding site" evidence="5">
    <location>
        <position position="81"/>
    </location>
    <ligand>
        <name>Mn(2+)</name>
        <dbReference type="ChEBI" id="CHEBI:29035"/>
    </ligand>
</feature>
<dbReference type="PROSITE" id="PS00088">
    <property type="entry name" value="SOD_MN"/>
    <property type="match status" value="1"/>
</dbReference>
<organism evidence="9 12">
    <name type="scientific">Phascolarctobacterium faecium</name>
    <dbReference type="NCBI Taxonomy" id="33025"/>
    <lineage>
        <taxon>Bacteria</taxon>
        <taxon>Bacillati</taxon>
        <taxon>Bacillota</taxon>
        <taxon>Negativicutes</taxon>
        <taxon>Acidaminococcales</taxon>
        <taxon>Acidaminococcaceae</taxon>
        <taxon>Phascolarctobacterium</taxon>
    </lineage>
</organism>
<dbReference type="InterPro" id="IPR019833">
    <property type="entry name" value="Mn/Fe_SOD_BS"/>
</dbReference>
<evidence type="ECO:0000259" key="7">
    <source>
        <dbReference type="Pfam" id="PF00081"/>
    </source>
</evidence>
<dbReference type="InterPro" id="IPR036314">
    <property type="entry name" value="SOD_C_sf"/>
</dbReference>
<dbReference type="GO" id="GO:0004784">
    <property type="term" value="F:superoxide dismutase activity"/>
    <property type="evidence" value="ECO:0007669"/>
    <property type="project" value="UniProtKB-EC"/>
</dbReference>
<dbReference type="EC" id="1.15.1.1" evidence="2 6"/>
<evidence type="ECO:0000256" key="1">
    <source>
        <dbReference type="ARBA" id="ARBA00008714"/>
    </source>
</evidence>
<comment type="caution">
    <text evidence="9">The sequence shown here is derived from an EMBL/GenBank/DDBJ whole genome shotgun (WGS) entry which is preliminary data.</text>
</comment>
<dbReference type="Proteomes" id="UP000484547">
    <property type="component" value="Unassembled WGS sequence"/>
</dbReference>
<dbReference type="EMBL" id="WNBM01000006">
    <property type="protein sequence ID" value="MTT76300.1"/>
    <property type="molecule type" value="Genomic_DNA"/>
</dbReference>
<dbReference type="Pfam" id="PF02777">
    <property type="entry name" value="Sod_Fe_C"/>
    <property type="match status" value="1"/>
</dbReference>
<evidence type="ECO:0000256" key="6">
    <source>
        <dbReference type="RuleBase" id="RU000414"/>
    </source>
</evidence>
<dbReference type="SUPFAM" id="SSF46609">
    <property type="entry name" value="Fe,Mn superoxide dismutase (SOD), N-terminal domain"/>
    <property type="match status" value="1"/>
</dbReference>
<gene>
    <name evidence="9" type="ORF">GMD11_08485</name>
    <name evidence="10" type="ORF">GMD18_08140</name>
</gene>
<dbReference type="FunFam" id="3.55.40.20:FF:000004">
    <property type="entry name" value="Superoxide dismutase [Fe]"/>
    <property type="match status" value="1"/>
</dbReference>
<evidence type="ECO:0000313" key="11">
    <source>
        <dbReference type="Proteomes" id="UP000443070"/>
    </source>
</evidence>
<evidence type="ECO:0000256" key="5">
    <source>
        <dbReference type="PIRSR" id="PIRSR000349-1"/>
    </source>
</evidence>
<dbReference type="PANTHER" id="PTHR43595">
    <property type="entry name" value="37S RIBOSOMAL PROTEIN S26, MITOCHONDRIAL"/>
    <property type="match status" value="1"/>
</dbReference>
<evidence type="ECO:0000256" key="4">
    <source>
        <dbReference type="ARBA" id="ARBA00023002"/>
    </source>
</evidence>
<dbReference type="AlphaFoldDB" id="A0A7X2XGG1"/>
<proteinExistence type="inferred from homology"/>
<protein>
    <recommendedName>
        <fullName evidence="2 6">Superoxide dismutase</fullName>
        <ecNumber evidence="2 6">1.15.1.1</ecNumber>
    </recommendedName>
</protein>
<feature type="domain" description="Manganese/iron superoxide dismutase N-terminal" evidence="7">
    <location>
        <begin position="2"/>
        <end position="88"/>
    </location>
</feature>
<dbReference type="RefSeq" id="WP_155164119.1">
    <property type="nucleotide sequence ID" value="NZ_DAITHP010000426.1"/>
</dbReference>
<evidence type="ECO:0000313" key="10">
    <source>
        <dbReference type="EMBL" id="MTU04364.1"/>
    </source>
</evidence>
<dbReference type="Gene3D" id="3.55.40.20">
    <property type="entry name" value="Iron/manganese superoxide dismutase, C-terminal domain"/>
    <property type="match status" value="1"/>
</dbReference>
<keyword evidence="4 6" id="KW-0560">Oxidoreductase</keyword>
<comment type="catalytic activity">
    <reaction evidence="6">
        <text>2 superoxide + 2 H(+) = H2O2 + O2</text>
        <dbReference type="Rhea" id="RHEA:20696"/>
        <dbReference type="ChEBI" id="CHEBI:15378"/>
        <dbReference type="ChEBI" id="CHEBI:15379"/>
        <dbReference type="ChEBI" id="CHEBI:16240"/>
        <dbReference type="ChEBI" id="CHEBI:18421"/>
        <dbReference type="EC" id="1.15.1.1"/>
    </reaction>
</comment>
<reference evidence="11 12" key="1">
    <citation type="journal article" date="2019" name="Nat. Med.">
        <title>A library of human gut bacterial isolates paired with longitudinal multiomics data enables mechanistic microbiome research.</title>
        <authorList>
            <person name="Poyet M."/>
            <person name="Groussin M."/>
            <person name="Gibbons S.M."/>
            <person name="Avila-Pacheco J."/>
            <person name="Jiang X."/>
            <person name="Kearney S.M."/>
            <person name="Perrotta A.R."/>
            <person name="Berdy B."/>
            <person name="Zhao S."/>
            <person name="Lieberman T.D."/>
            <person name="Swanson P.K."/>
            <person name="Smith M."/>
            <person name="Roesemann S."/>
            <person name="Alexander J.E."/>
            <person name="Rich S.A."/>
            <person name="Livny J."/>
            <person name="Vlamakis H."/>
            <person name="Clish C."/>
            <person name="Bullock K."/>
            <person name="Deik A."/>
            <person name="Scott J."/>
            <person name="Pierce K.A."/>
            <person name="Xavier R.J."/>
            <person name="Alm E.J."/>
        </authorList>
    </citation>
    <scope>NUCLEOTIDE SEQUENCE [LARGE SCALE GENOMIC DNA]</scope>
    <source>
        <strain evidence="9 12">BIOML-A13</strain>
        <strain evidence="10 11">BIOML-A3</strain>
    </source>
</reference>
<keyword evidence="11" id="KW-1185">Reference proteome</keyword>
<name>A0A7X2XGG1_9FIRM</name>
<keyword evidence="3 5" id="KW-0479">Metal-binding</keyword>
<feature type="binding site" evidence="5">
    <location>
        <position position="170"/>
    </location>
    <ligand>
        <name>Mn(2+)</name>
        <dbReference type="ChEBI" id="CHEBI:29035"/>
    </ligand>
</feature>
<accession>A0A7X2XGG1</accession>
<dbReference type="InterPro" id="IPR001189">
    <property type="entry name" value="Mn/Fe_SOD"/>
</dbReference>
<sequence>MYKQYQLPYAYGALEPHIDALTMETHYSKHHAAYTKNLNDAAEKAGVAGREITELLANLGSIADSGLRKAIRNNGGGYYNHNLYFSTISPDGGGEPEGALAQALTREFGGFAAFKEQLSALALGQFGSGWAWLSAAAGGKLLLSASPNQDNPIIEGSSFVPILGIDVWEHAYYLKYKNLRADYVQAFYNVIDWKAVAANYEQVQNG</sequence>
<dbReference type="Proteomes" id="UP000443070">
    <property type="component" value="Unassembled WGS sequence"/>
</dbReference>
<evidence type="ECO:0000313" key="9">
    <source>
        <dbReference type="EMBL" id="MTT76300.1"/>
    </source>
</evidence>
<evidence type="ECO:0000256" key="3">
    <source>
        <dbReference type="ARBA" id="ARBA00022723"/>
    </source>
</evidence>
<dbReference type="Gene3D" id="1.10.287.990">
    <property type="entry name" value="Fe,Mn superoxide dismutase (SOD) domain"/>
    <property type="match status" value="1"/>
</dbReference>
<dbReference type="PANTHER" id="PTHR43595:SF2">
    <property type="entry name" value="SMALL RIBOSOMAL SUBUNIT PROTEIN MS42"/>
    <property type="match status" value="1"/>
</dbReference>
<dbReference type="Pfam" id="PF00081">
    <property type="entry name" value="Sod_Fe_N"/>
    <property type="match status" value="1"/>
</dbReference>
<evidence type="ECO:0000259" key="8">
    <source>
        <dbReference type="Pfam" id="PF02777"/>
    </source>
</evidence>